<sequence length="250" mass="28116">MDAYLILGTRNSKRRAILCDLISRGLGAESRAAVFISENENPSEFDAPLSSLALVSRYGENRIECAREVSEKSDVAFFVADASKNIADEIEAFKEICDAGIFKLIRIIGVFDCSLYGAAFDECAPFFDAMSHFCDAVLLSNRGGVSGKVVNEIKKRYKDECRPHTFQLAMKNGEVENPCMLLIDETRRISMVFDEYDPLDELELDEDTLPDEPFTVEKKADVYLEKLDNGLRRKPILNGDELIARYKNAK</sequence>
<dbReference type="Proteomes" id="UP001275932">
    <property type="component" value="Unassembled WGS sequence"/>
</dbReference>
<evidence type="ECO:0000313" key="1">
    <source>
        <dbReference type="EMBL" id="MDX8415962.1"/>
    </source>
</evidence>
<reference evidence="1 2" key="1">
    <citation type="submission" date="2022-03" db="EMBL/GenBank/DDBJ databases">
        <title>Novel taxa within the pig intestine.</title>
        <authorList>
            <person name="Wylensek D."/>
            <person name="Bishof K."/>
            <person name="Afrizal A."/>
            <person name="Clavel T."/>
        </authorList>
    </citation>
    <scope>NUCLEOTIDE SEQUENCE [LARGE SCALE GENOMIC DNA]</scope>
    <source>
        <strain evidence="1 2">CLA-KB-P66</strain>
    </source>
</reference>
<evidence type="ECO:0000313" key="2">
    <source>
        <dbReference type="Proteomes" id="UP001275932"/>
    </source>
</evidence>
<gene>
    <name evidence="1" type="ORF">MOX91_07210</name>
</gene>
<organism evidence="1 2">
    <name type="scientific">Intestinicryptomonas porci</name>
    <dbReference type="NCBI Taxonomy" id="2926320"/>
    <lineage>
        <taxon>Bacteria</taxon>
        <taxon>Pseudomonadati</taxon>
        <taxon>Verrucomicrobiota</taxon>
        <taxon>Opitutia</taxon>
        <taxon>Opitutales</taxon>
        <taxon>Intestinicryptomonaceae</taxon>
        <taxon>Intestinicryptomonas</taxon>
    </lineage>
</organism>
<keyword evidence="2" id="KW-1185">Reference proteome</keyword>
<name>A0ABU4WKG6_9BACT</name>
<accession>A0ABU4WKG6</accession>
<dbReference type="RefSeq" id="WP_370397416.1">
    <property type="nucleotide sequence ID" value="NZ_JALBUT010000007.1"/>
</dbReference>
<dbReference type="EMBL" id="JALBUT010000007">
    <property type="protein sequence ID" value="MDX8415962.1"/>
    <property type="molecule type" value="Genomic_DNA"/>
</dbReference>
<proteinExistence type="predicted"/>
<comment type="caution">
    <text evidence="1">The sequence shown here is derived from an EMBL/GenBank/DDBJ whole genome shotgun (WGS) entry which is preliminary data.</text>
</comment>
<protein>
    <submittedName>
        <fullName evidence="1">Uncharacterized protein</fullName>
    </submittedName>
</protein>